<dbReference type="Proteomes" id="UP000032141">
    <property type="component" value="Chromosome C3"/>
</dbReference>
<evidence type="ECO:0000313" key="4">
    <source>
        <dbReference type="Proteomes" id="UP000032141"/>
    </source>
</evidence>
<sequence length="265" mass="29392">MSTRSLPASLPYESTLPRSRDSPLNPSQGSSFGLPQGLTNEARLCPTHRANTHSVEKDISFCASFEPPNHLYTTRKHNELRQKFPIHLVLGKSPTTRRENVHLLPPPSDQLAPPPPSRPAPFPTSVQSPTTSPPCTLHRNTGTVALYAGTVDFYAFTVELNAFTKKKKQEKVKVKMKKKKKKKSNWVAFKIGLLLTCEICGATAKNIAGEQSNQESNASAHSQTTAGQTQTEIRGTWHGRCVMNFLLAAMIFAFIVTCFFFRTPR</sequence>
<evidence type="ECO:0000256" key="2">
    <source>
        <dbReference type="SAM" id="Phobius"/>
    </source>
</evidence>
<keyword evidence="2" id="KW-1133">Transmembrane helix</keyword>
<feature type="compositionally biased region" description="Low complexity" evidence="1">
    <location>
        <begin position="123"/>
        <end position="134"/>
    </location>
</feature>
<dbReference type="STRING" id="109376.A0A0D3BBQ5"/>
<reference evidence="3" key="2">
    <citation type="submission" date="2015-03" db="UniProtKB">
        <authorList>
            <consortium name="EnsemblPlants"/>
        </authorList>
    </citation>
    <scope>IDENTIFICATION</scope>
</reference>
<keyword evidence="4" id="KW-1185">Reference proteome</keyword>
<feature type="region of interest" description="Disordered" evidence="1">
    <location>
        <begin position="1"/>
        <end position="39"/>
    </location>
</feature>
<feature type="region of interest" description="Disordered" evidence="1">
    <location>
        <begin position="98"/>
        <end position="138"/>
    </location>
</feature>
<feature type="compositionally biased region" description="Polar residues" evidence="1">
    <location>
        <begin position="22"/>
        <end position="39"/>
    </location>
</feature>
<organism evidence="3 4">
    <name type="scientific">Brassica oleracea var. oleracea</name>
    <dbReference type="NCBI Taxonomy" id="109376"/>
    <lineage>
        <taxon>Eukaryota</taxon>
        <taxon>Viridiplantae</taxon>
        <taxon>Streptophyta</taxon>
        <taxon>Embryophyta</taxon>
        <taxon>Tracheophyta</taxon>
        <taxon>Spermatophyta</taxon>
        <taxon>Magnoliopsida</taxon>
        <taxon>eudicotyledons</taxon>
        <taxon>Gunneridae</taxon>
        <taxon>Pentapetalae</taxon>
        <taxon>rosids</taxon>
        <taxon>malvids</taxon>
        <taxon>Brassicales</taxon>
        <taxon>Brassicaceae</taxon>
        <taxon>Brassiceae</taxon>
        <taxon>Brassica</taxon>
    </lineage>
</organism>
<name>A0A0D3BBQ5_BRAOL</name>
<reference evidence="3 4" key="1">
    <citation type="journal article" date="2014" name="Genome Biol.">
        <title>Transcriptome and methylome profiling reveals relics of genome dominance in the mesopolyploid Brassica oleracea.</title>
        <authorList>
            <person name="Parkin I.A."/>
            <person name="Koh C."/>
            <person name="Tang H."/>
            <person name="Robinson S.J."/>
            <person name="Kagale S."/>
            <person name="Clarke W.E."/>
            <person name="Town C.D."/>
            <person name="Nixon J."/>
            <person name="Krishnakumar V."/>
            <person name="Bidwell S.L."/>
            <person name="Denoeud F."/>
            <person name="Belcram H."/>
            <person name="Links M.G."/>
            <person name="Just J."/>
            <person name="Clarke C."/>
            <person name="Bender T."/>
            <person name="Huebert T."/>
            <person name="Mason A.S."/>
            <person name="Pires J.C."/>
            <person name="Barker G."/>
            <person name="Moore J."/>
            <person name="Walley P.G."/>
            <person name="Manoli S."/>
            <person name="Batley J."/>
            <person name="Edwards D."/>
            <person name="Nelson M.N."/>
            <person name="Wang X."/>
            <person name="Paterson A.H."/>
            <person name="King G."/>
            <person name="Bancroft I."/>
            <person name="Chalhoub B."/>
            <person name="Sharpe A.G."/>
        </authorList>
    </citation>
    <scope>NUCLEOTIDE SEQUENCE</scope>
    <source>
        <strain evidence="3 4">cv. TO1000</strain>
    </source>
</reference>
<dbReference type="EnsemblPlants" id="Bo3g068660.1">
    <property type="protein sequence ID" value="Bo3g068660.1"/>
    <property type="gene ID" value="Bo3g068660"/>
</dbReference>
<dbReference type="Gramene" id="Bo3g068660.1">
    <property type="protein sequence ID" value="Bo3g068660.1"/>
    <property type="gene ID" value="Bo3g068660"/>
</dbReference>
<protein>
    <submittedName>
        <fullName evidence="3">Uncharacterized protein</fullName>
    </submittedName>
</protein>
<dbReference type="eggNOG" id="KOG1609">
    <property type="taxonomic scope" value="Eukaryota"/>
</dbReference>
<feature type="transmembrane region" description="Helical" evidence="2">
    <location>
        <begin position="242"/>
        <end position="261"/>
    </location>
</feature>
<feature type="compositionally biased region" description="Pro residues" evidence="1">
    <location>
        <begin position="104"/>
        <end position="122"/>
    </location>
</feature>
<accession>A0A0D3BBQ5</accession>
<dbReference type="AlphaFoldDB" id="A0A0D3BBQ5"/>
<keyword evidence="2" id="KW-0812">Transmembrane</keyword>
<evidence type="ECO:0000313" key="3">
    <source>
        <dbReference type="EnsemblPlants" id="Bo3g068660.1"/>
    </source>
</evidence>
<proteinExistence type="predicted"/>
<keyword evidence="2" id="KW-0472">Membrane</keyword>
<evidence type="ECO:0000256" key="1">
    <source>
        <dbReference type="SAM" id="MobiDB-lite"/>
    </source>
</evidence>
<dbReference type="HOGENOM" id="CLU_1051079_0_0_1"/>